<dbReference type="InterPro" id="IPR004589">
    <property type="entry name" value="DNA_helicase_ATP-dep_RecQ"/>
</dbReference>
<dbReference type="GO" id="GO:0009378">
    <property type="term" value="F:four-way junction helicase activity"/>
    <property type="evidence" value="ECO:0007669"/>
    <property type="project" value="TreeGrafter"/>
</dbReference>
<dbReference type="PATRIC" id="fig|1678841.3.peg.3436"/>
<keyword evidence="8" id="KW-0413">Isomerase</keyword>
<dbReference type="FunFam" id="3.40.50.300:FF:001389">
    <property type="entry name" value="ATP-dependent DNA helicase RecQ"/>
    <property type="match status" value="1"/>
</dbReference>
<dbReference type="STRING" id="1678841.TBC1_12689"/>
<dbReference type="Proteomes" id="UP000053091">
    <property type="component" value="Unassembled WGS sequence"/>
</dbReference>
<evidence type="ECO:0000256" key="1">
    <source>
        <dbReference type="ARBA" id="ARBA00005446"/>
    </source>
</evidence>
<evidence type="ECO:0000256" key="10">
    <source>
        <dbReference type="ARBA" id="ARBA00034808"/>
    </source>
</evidence>
<dbReference type="Gene3D" id="1.10.10.10">
    <property type="entry name" value="Winged helix-like DNA-binding domain superfamily/Winged helix DNA-binding domain"/>
    <property type="match status" value="1"/>
</dbReference>
<name>A0A0S7C1L5_9BACT</name>
<dbReference type="InterPro" id="IPR011545">
    <property type="entry name" value="DEAD/DEAH_box_helicase_dom"/>
</dbReference>
<keyword evidence="5 16" id="KW-0347">Helicase</keyword>
<dbReference type="GO" id="GO:0043590">
    <property type="term" value="C:bacterial nucleoid"/>
    <property type="evidence" value="ECO:0007669"/>
    <property type="project" value="TreeGrafter"/>
</dbReference>
<dbReference type="Gene3D" id="3.40.50.300">
    <property type="entry name" value="P-loop containing nucleotide triphosphate hydrolases"/>
    <property type="match status" value="2"/>
</dbReference>
<dbReference type="PANTHER" id="PTHR13710:SF105">
    <property type="entry name" value="ATP-DEPENDENT DNA HELICASE Q1"/>
    <property type="match status" value="1"/>
</dbReference>
<dbReference type="InterPro" id="IPR027417">
    <property type="entry name" value="P-loop_NTPase"/>
</dbReference>
<dbReference type="SUPFAM" id="SSF52540">
    <property type="entry name" value="P-loop containing nucleoside triphosphate hydrolases"/>
    <property type="match status" value="1"/>
</dbReference>
<evidence type="ECO:0000256" key="11">
    <source>
        <dbReference type="ARBA" id="ARBA00044535"/>
    </source>
</evidence>
<evidence type="ECO:0000256" key="2">
    <source>
        <dbReference type="ARBA" id="ARBA00022723"/>
    </source>
</evidence>
<comment type="similarity">
    <text evidence="1">Belongs to the helicase family. RecQ subfamily.</text>
</comment>
<evidence type="ECO:0000256" key="3">
    <source>
        <dbReference type="ARBA" id="ARBA00022741"/>
    </source>
</evidence>
<dbReference type="InterPro" id="IPR036388">
    <property type="entry name" value="WH-like_DNA-bd_sf"/>
</dbReference>
<dbReference type="AlphaFoldDB" id="A0A0S7C1L5"/>
<dbReference type="InterPro" id="IPR032284">
    <property type="entry name" value="RecQ_Zn-bd"/>
</dbReference>
<dbReference type="Pfam" id="PF00270">
    <property type="entry name" value="DEAD"/>
    <property type="match status" value="1"/>
</dbReference>
<dbReference type="PROSITE" id="PS51192">
    <property type="entry name" value="HELICASE_ATP_BIND_1"/>
    <property type="match status" value="1"/>
</dbReference>
<dbReference type="GO" id="GO:0005524">
    <property type="term" value="F:ATP binding"/>
    <property type="evidence" value="ECO:0007669"/>
    <property type="project" value="UniProtKB-KW"/>
</dbReference>
<dbReference type="PANTHER" id="PTHR13710">
    <property type="entry name" value="DNA HELICASE RECQ FAMILY MEMBER"/>
    <property type="match status" value="1"/>
</dbReference>
<organism evidence="16">
    <name type="scientific">Lentimicrobium saccharophilum</name>
    <dbReference type="NCBI Taxonomy" id="1678841"/>
    <lineage>
        <taxon>Bacteria</taxon>
        <taxon>Pseudomonadati</taxon>
        <taxon>Bacteroidota</taxon>
        <taxon>Bacteroidia</taxon>
        <taxon>Bacteroidales</taxon>
        <taxon>Lentimicrobiaceae</taxon>
        <taxon>Lentimicrobium</taxon>
    </lineage>
</organism>
<evidence type="ECO:0000259" key="14">
    <source>
        <dbReference type="PROSITE" id="PS51192"/>
    </source>
</evidence>
<feature type="transmembrane region" description="Helical" evidence="13">
    <location>
        <begin position="7"/>
        <end position="24"/>
    </location>
</feature>
<sequence>MRNTQDGYLLIFVTLYPYGIISGLQRITIIMISTIHQILARYWGYSAFRPMQEEIILSVLSGHDTLALLPTGGGKSLCFQVPGMVTAGITLVITPLIALMKDQVENLKSKGIPAEAIYSGMTPREVELAMNHVLHGQARFLYLSPERLLTERFLTALEHIKVGMIAVDEAHCISQWGYDFRPPYLRIAELRDRLPGVPVLALTATATRKVVNDIQDKLRFSQYHVFERSFERNNLAYVVSRTENKTDRLLRICTNVKGSGIIYVRNRRKTREVAGLLARSGIRADYYHAGLDPREREKKQDAWKSGSIRVMVSTNAFGMGIDKPDVRFVVHLDLPDSPEAYFQEAGRAGRDEKKAFAVLLFEEADILDARHNLDLSYPEPEFIRRVYKALGNYLNLVPGTGRDTTHVFDINNFCNQYDFKPVMAYNSLKFIEREGFIVMNEAMSTHSKLVFNARKDDLYRFQVEHAAFDPLIKMILRSYGGVFSEPASISEAELGQRLSIPAETVTQLLTRLHQLDILTYVPRTDKPQITFSSELIKAEDLRISPQFYHERKQEAVQRLDAIINYVSTSNRCRSQMLISYFGQSDSRRCGICDVCIERNKANLSELEFNNILEVIKPMLKAAPCSLKELTNACPRISEEKVINAVTWLTDNDKIDVVSDGFFRWRSGNEDQ</sequence>
<dbReference type="GO" id="GO:0043138">
    <property type="term" value="F:3'-5' DNA helicase activity"/>
    <property type="evidence" value="ECO:0007669"/>
    <property type="project" value="UniProtKB-EC"/>
</dbReference>
<comment type="catalytic activity">
    <reaction evidence="9">
        <text>Couples ATP hydrolysis with the unwinding of duplex DNA by translocating in the 3'-5' direction.</text>
        <dbReference type="EC" id="5.6.2.4"/>
    </reaction>
</comment>
<keyword evidence="3" id="KW-0547">Nucleotide-binding</keyword>
<keyword evidence="13" id="KW-1133">Transmembrane helix</keyword>
<dbReference type="GO" id="GO:0016787">
    <property type="term" value="F:hydrolase activity"/>
    <property type="evidence" value="ECO:0007669"/>
    <property type="project" value="UniProtKB-KW"/>
</dbReference>
<evidence type="ECO:0000256" key="7">
    <source>
        <dbReference type="ARBA" id="ARBA00023125"/>
    </source>
</evidence>
<accession>A0A0S7C1L5</accession>
<evidence type="ECO:0000256" key="8">
    <source>
        <dbReference type="ARBA" id="ARBA00023235"/>
    </source>
</evidence>
<dbReference type="NCBIfam" id="TIGR00614">
    <property type="entry name" value="recQ_fam"/>
    <property type="match status" value="1"/>
</dbReference>
<keyword evidence="6" id="KW-0067">ATP-binding</keyword>
<gene>
    <name evidence="16" type="ORF">TBC1_12689</name>
</gene>
<dbReference type="Pfam" id="PF16124">
    <property type="entry name" value="RecQ_Zn_bind"/>
    <property type="match status" value="1"/>
</dbReference>
<dbReference type="GO" id="GO:0006310">
    <property type="term" value="P:DNA recombination"/>
    <property type="evidence" value="ECO:0007669"/>
    <property type="project" value="InterPro"/>
</dbReference>
<dbReference type="Pfam" id="PF00271">
    <property type="entry name" value="Helicase_C"/>
    <property type="match status" value="1"/>
</dbReference>
<keyword evidence="17" id="KW-1185">Reference proteome</keyword>
<dbReference type="SMART" id="SM00490">
    <property type="entry name" value="HELICc"/>
    <property type="match status" value="1"/>
</dbReference>
<evidence type="ECO:0000256" key="5">
    <source>
        <dbReference type="ARBA" id="ARBA00022806"/>
    </source>
</evidence>
<dbReference type="SMART" id="SM00487">
    <property type="entry name" value="DEXDc"/>
    <property type="match status" value="1"/>
</dbReference>
<keyword evidence="7" id="KW-0238">DNA-binding</keyword>
<dbReference type="EC" id="5.6.2.4" evidence="10"/>
<dbReference type="CDD" id="cd17920">
    <property type="entry name" value="DEXHc_RecQ"/>
    <property type="match status" value="1"/>
</dbReference>
<dbReference type="InterPro" id="IPR014001">
    <property type="entry name" value="Helicase_ATP-bd"/>
</dbReference>
<dbReference type="GO" id="GO:0030894">
    <property type="term" value="C:replisome"/>
    <property type="evidence" value="ECO:0007669"/>
    <property type="project" value="TreeGrafter"/>
</dbReference>
<evidence type="ECO:0000259" key="15">
    <source>
        <dbReference type="PROSITE" id="PS51194"/>
    </source>
</evidence>
<dbReference type="GO" id="GO:0005737">
    <property type="term" value="C:cytoplasm"/>
    <property type="evidence" value="ECO:0007669"/>
    <property type="project" value="TreeGrafter"/>
</dbReference>
<dbReference type="PROSITE" id="PS51194">
    <property type="entry name" value="HELICASE_CTER"/>
    <property type="match status" value="1"/>
</dbReference>
<evidence type="ECO:0000256" key="12">
    <source>
        <dbReference type="ARBA" id="ARBA00044550"/>
    </source>
</evidence>
<dbReference type="GO" id="GO:0006281">
    <property type="term" value="P:DNA repair"/>
    <property type="evidence" value="ECO:0007669"/>
    <property type="project" value="TreeGrafter"/>
</dbReference>
<evidence type="ECO:0000256" key="4">
    <source>
        <dbReference type="ARBA" id="ARBA00022801"/>
    </source>
</evidence>
<evidence type="ECO:0000256" key="6">
    <source>
        <dbReference type="ARBA" id="ARBA00022840"/>
    </source>
</evidence>
<reference evidence="16" key="1">
    <citation type="journal article" date="2015" name="Genome Announc.">
        <title>Draft Genome Sequence of Bacteroidales Strain TBC1, a Novel Isolate from a Methanogenic Wastewater Treatment System.</title>
        <authorList>
            <person name="Tourlousse D.M."/>
            <person name="Matsuura N."/>
            <person name="Sun L."/>
            <person name="Toyonaga M."/>
            <person name="Kuroda K."/>
            <person name="Ohashi A."/>
            <person name="Cruz R."/>
            <person name="Yamaguchi T."/>
            <person name="Sekiguchi Y."/>
        </authorList>
    </citation>
    <scope>NUCLEOTIDE SEQUENCE [LARGE SCALE GENOMIC DNA]</scope>
    <source>
        <strain evidence="16">TBC1</strain>
    </source>
</reference>
<dbReference type="GO" id="GO:0046872">
    <property type="term" value="F:metal ion binding"/>
    <property type="evidence" value="ECO:0007669"/>
    <property type="project" value="UniProtKB-KW"/>
</dbReference>
<evidence type="ECO:0000256" key="13">
    <source>
        <dbReference type="SAM" id="Phobius"/>
    </source>
</evidence>
<keyword evidence="13" id="KW-0812">Transmembrane</keyword>
<protein>
    <recommendedName>
        <fullName evidence="11">ATP-dependent DNA helicase RecQ</fullName>
        <ecNumber evidence="10">5.6.2.4</ecNumber>
    </recommendedName>
    <alternativeName>
        <fullName evidence="12">DNA 3'-5' helicase RecQ</fullName>
    </alternativeName>
</protein>
<feature type="domain" description="Helicase ATP-binding" evidence="14">
    <location>
        <begin position="56"/>
        <end position="224"/>
    </location>
</feature>
<keyword evidence="2" id="KW-0479">Metal-binding</keyword>
<proteinExistence type="inferred from homology"/>
<keyword evidence="4" id="KW-0378">Hydrolase</keyword>
<evidence type="ECO:0000256" key="9">
    <source>
        <dbReference type="ARBA" id="ARBA00034617"/>
    </source>
</evidence>
<keyword evidence="13" id="KW-0472">Membrane</keyword>
<dbReference type="EMBL" id="DF968183">
    <property type="protein sequence ID" value="GAP44875.1"/>
    <property type="molecule type" value="Genomic_DNA"/>
</dbReference>
<evidence type="ECO:0000313" key="16">
    <source>
        <dbReference type="EMBL" id="GAP44875.1"/>
    </source>
</evidence>
<evidence type="ECO:0000313" key="17">
    <source>
        <dbReference type="Proteomes" id="UP000053091"/>
    </source>
</evidence>
<feature type="domain" description="Helicase C-terminal" evidence="15">
    <location>
        <begin position="248"/>
        <end position="394"/>
    </location>
</feature>
<dbReference type="GO" id="GO:0003677">
    <property type="term" value="F:DNA binding"/>
    <property type="evidence" value="ECO:0007669"/>
    <property type="project" value="UniProtKB-KW"/>
</dbReference>
<dbReference type="InterPro" id="IPR001650">
    <property type="entry name" value="Helicase_C-like"/>
</dbReference>